<evidence type="ECO:0000256" key="1">
    <source>
        <dbReference type="SAM" id="MobiDB-lite"/>
    </source>
</evidence>
<evidence type="ECO:0000313" key="3">
    <source>
        <dbReference type="EMBL" id="KAK7691310.1"/>
    </source>
</evidence>
<feature type="region of interest" description="Disordered" evidence="1">
    <location>
        <begin position="187"/>
        <end position="245"/>
    </location>
</feature>
<gene>
    <name evidence="3" type="ORF">QCA50_004704</name>
</gene>
<proteinExistence type="predicted"/>
<dbReference type="AlphaFoldDB" id="A0AAW0GJC4"/>
<dbReference type="Pfam" id="PF18596">
    <property type="entry name" value="Sld7_C"/>
    <property type="match status" value="1"/>
</dbReference>
<sequence>MPQNSLIMLDVQIPTTPSRKRTVSSSHRLLYRGALSLPDSLLLLDGLSFTTNVSDSNVSSTPSKRLLENPLTLALESMRGRPSLHLLGTEKLTDVWLDTNSNIRVCIHDYSVLTRIYFENVLCLPPVISKDGRTEQGIRVSLSDSGDPETGDFLIYGQLLPDTSDDSLPSTSSSPPQSLHILAARILTKQPPPVVRPPRPDDPTPRKPPTQLSASKRKRELSGVNLEFGSSAKRAKGKSEEEDEQVRMARDVMFNMPKPSALGKEVRMGNNGDALFKVPEVPSRPPGRSYSESSIGDSDVFGDITAPPDPKGKSRASAAEKPGSDELEKANKIVIKQAAVTCLGRHGIRKGQPDFNELYQSAYRGVQFALRNITRTQAVNPRTVERLLEAHAKMYINGNGENHSISGATSQDTRR</sequence>
<dbReference type="InterPro" id="IPR041260">
    <property type="entry name" value="Sld7_C"/>
</dbReference>
<reference evidence="3 4" key="1">
    <citation type="submission" date="2022-09" db="EMBL/GenBank/DDBJ databases">
        <authorList>
            <person name="Palmer J.M."/>
        </authorList>
    </citation>
    <scope>NUCLEOTIDE SEQUENCE [LARGE SCALE GENOMIC DNA]</scope>
    <source>
        <strain evidence="3 4">DSM 7382</strain>
    </source>
</reference>
<protein>
    <recommendedName>
        <fullName evidence="2">Sld7 C-terminal domain-containing protein</fullName>
    </recommendedName>
</protein>
<organism evidence="3 4">
    <name type="scientific">Cerrena zonata</name>
    <dbReference type="NCBI Taxonomy" id="2478898"/>
    <lineage>
        <taxon>Eukaryota</taxon>
        <taxon>Fungi</taxon>
        <taxon>Dikarya</taxon>
        <taxon>Basidiomycota</taxon>
        <taxon>Agaricomycotina</taxon>
        <taxon>Agaricomycetes</taxon>
        <taxon>Polyporales</taxon>
        <taxon>Cerrenaceae</taxon>
        <taxon>Cerrena</taxon>
    </lineage>
</organism>
<evidence type="ECO:0000259" key="2">
    <source>
        <dbReference type="Pfam" id="PF18596"/>
    </source>
</evidence>
<keyword evidence="4" id="KW-1185">Reference proteome</keyword>
<dbReference type="EMBL" id="JASBNA010000005">
    <property type="protein sequence ID" value="KAK7691310.1"/>
    <property type="molecule type" value="Genomic_DNA"/>
</dbReference>
<feature type="region of interest" description="Disordered" evidence="1">
    <location>
        <begin position="274"/>
        <end position="326"/>
    </location>
</feature>
<accession>A0AAW0GJC4</accession>
<feature type="domain" description="Sld7 C-terminal" evidence="2">
    <location>
        <begin position="328"/>
        <end position="395"/>
    </location>
</feature>
<name>A0AAW0GJC4_9APHY</name>
<comment type="caution">
    <text evidence="3">The sequence shown here is derived from an EMBL/GenBank/DDBJ whole genome shotgun (WGS) entry which is preliminary data.</text>
</comment>
<evidence type="ECO:0000313" key="4">
    <source>
        <dbReference type="Proteomes" id="UP001385951"/>
    </source>
</evidence>
<dbReference type="Proteomes" id="UP001385951">
    <property type="component" value="Unassembled WGS sequence"/>
</dbReference>